<dbReference type="Gene3D" id="3.90.960.10">
    <property type="entry name" value="YbaK/aminoacyl-tRNA synthetase-associated domain"/>
    <property type="match status" value="1"/>
</dbReference>
<dbReference type="EMBL" id="JBHSSM010000015">
    <property type="protein sequence ID" value="MFC6315075.1"/>
    <property type="molecule type" value="Genomic_DNA"/>
</dbReference>
<dbReference type="CDD" id="cd00002">
    <property type="entry name" value="YbaK_deacylase"/>
    <property type="match status" value="1"/>
</dbReference>
<dbReference type="Pfam" id="PF04073">
    <property type="entry name" value="tRNA_edit"/>
    <property type="match status" value="1"/>
</dbReference>
<evidence type="ECO:0000256" key="4">
    <source>
        <dbReference type="PIRNR" id="PIRNR006181"/>
    </source>
</evidence>
<keyword evidence="7" id="KW-1185">Reference proteome</keyword>
<dbReference type="InterPro" id="IPR007214">
    <property type="entry name" value="YbaK/aa-tRNA-synth-assoc-dom"/>
</dbReference>
<dbReference type="Proteomes" id="UP001596310">
    <property type="component" value="Unassembled WGS sequence"/>
</dbReference>
<organism evidence="6 7">
    <name type="scientific">Lapidilactobacillus achengensis</name>
    <dbReference type="NCBI Taxonomy" id="2486000"/>
    <lineage>
        <taxon>Bacteria</taxon>
        <taxon>Bacillati</taxon>
        <taxon>Bacillota</taxon>
        <taxon>Bacilli</taxon>
        <taxon>Lactobacillales</taxon>
        <taxon>Lactobacillaceae</taxon>
        <taxon>Lapidilactobacillus</taxon>
    </lineage>
</organism>
<evidence type="ECO:0000313" key="7">
    <source>
        <dbReference type="Proteomes" id="UP001596310"/>
    </source>
</evidence>
<evidence type="ECO:0000256" key="2">
    <source>
        <dbReference type="ARBA" id="ARBA00022917"/>
    </source>
</evidence>
<dbReference type="RefSeq" id="WP_125596104.1">
    <property type="nucleotide sequence ID" value="NZ_JBHSSM010000015.1"/>
</dbReference>
<reference evidence="7" key="1">
    <citation type="journal article" date="2019" name="Int. J. Syst. Evol. Microbiol.">
        <title>The Global Catalogue of Microorganisms (GCM) 10K type strain sequencing project: providing services to taxonomists for standard genome sequencing and annotation.</title>
        <authorList>
            <consortium name="The Broad Institute Genomics Platform"/>
            <consortium name="The Broad Institute Genome Sequencing Center for Infectious Disease"/>
            <person name="Wu L."/>
            <person name="Ma J."/>
        </authorList>
    </citation>
    <scope>NUCLEOTIDE SEQUENCE [LARGE SCALE GENOMIC DNA]</scope>
    <source>
        <strain evidence="7">CCM 8897</strain>
    </source>
</reference>
<dbReference type="InterPro" id="IPR036754">
    <property type="entry name" value="YbaK/aa-tRNA-synt-asso_dom_sf"/>
</dbReference>
<evidence type="ECO:0000256" key="1">
    <source>
        <dbReference type="ARBA" id="ARBA00009798"/>
    </source>
</evidence>
<evidence type="ECO:0000313" key="6">
    <source>
        <dbReference type="EMBL" id="MFC6315075.1"/>
    </source>
</evidence>
<dbReference type="EC" id="4.2.-.-" evidence="4"/>
<proteinExistence type="inferred from homology"/>
<sequence length="159" mass="17615">MSKRKNKLPKTLVEKILDRAKIPYEQLEFTLGQSHEADEQQLIYKTLVLHGEKTGPLVGVIPINAHLDERKLAAASGNKRVRMLPQKELEQTTGYVHGANTPIGIHEQHHFPIYIDQAALAHPTMTVSAGKLGRSVQLAPQDLIDFVEATVTDLTVAPE</sequence>
<keyword evidence="2 4" id="KW-0648">Protein biosynthesis</keyword>
<evidence type="ECO:0000259" key="5">
    <source>
        <dbReference type="Pfam" id="PF04073"/>
    </source>
</evidence>
<dbReference type="InterPro" id="IPR004369">
    <property type="entry name" value="Prolyl-tRNA_editing_YbaK/EbsC"/>
</dbReference>
<feature type="domain" description="YbaK/aminoacyl-tRNA synthetase-associated" evidence="5">
    <location>
        <begin position="42"/>
        <end position="146"/>
    </location>
</feature>
<dbReference type="SUPFAM" id="SSF55826">
    <property type="entry name" value="YbaK/ProRS associated domain"/>
    <property type="match status" value="1"/>
</dbReference>
<name>A0ABW1UPT6_9LACO</name>
<dbReference type="PANTHER" id="PTHR30411:SF0">
    <property type="entry name" value="CYS-TRNA(PRO)_CYS-TRNA(CYS) DEACYLASE YBAK"/>
    <property type="match status" value="1"/>
</dbReference>
<protein>
    <recommendedName>
        <fullName evidence="4">Cys-tRNA(Pro)/Cys-tRNA(Cys) deacylase</fullName>
        <ecNumber evidence="4">4.2.-.-</ecNumber>
    </recommendedName>
</protein>
<comment type="caution">
    <text evidence="6">The sequence shown here is derived from an EMBL/GenBank/DDBJ whole genome shotgun (WGS) entry which is preliminary data.</text>
</comment>
<comment type="similarity">
    <text evidence="1 4">Belongs to the prolyl-tRNA editing family. YbaK/EbsC subfamily.</text>
</comment>
<dbReference type="PANTHER" id="PTHR30411">
    <property type="entry name" value="CYTOPLASMIC PROTEIN"/>
    <property type="match status" value="1"/>
</dbReference>
<dbReference type="PIRSF" id="PIRSF006181">
    <property type="entry name" value="EbsC_YbaK"/>
    <property type="match status" value="1"/>
</dbReference>
<evidence type="ECO:0000256" key="3">
    <source>
        <dbReference type="ARBA" id="ARBA00023239"/>
    </source>
</evidence>
<gene>
    <name evidence="6" type="ORF">ACFQHW_05750</name>
</gene>
<keyword evidence="3 4" id="KW-0456">Lyase</keyword>
<accession>A0ABW1UPT6</accession>